<feature type="domain" description="N-acetyltransferase" evidence="4">
    <location>
        <begin position="58"/>
        <end position="204"/>
    </location>
</feature>
<sequence length="204" mass="22245">MAKVVNLREARKARERATRRAEGDANAAKFGRTKAERQMEEARAGKERAFLDGHRLQPEIRRAEAGDTSALLQVIHRALRQTNARDYPPAVIERLVTAFTVQRIAALIAGPCCHVALSGGHPVGLAALEGDRVRSVFVDPAHQGRGIGGALMQTLLSAPEAKEVPVLRLDASLSAVDFYAALGFVATGERNFEGERTVTMERRR</sequence>
<comment type="caution">
    <text evidence="5">The sequence shown here is derived from an EMBL/GenBank/DDBJ whole genome shotgun (WGS) entry which is preliminary data.</text>
</comment>
<accession>A0A212ADD9</accession>
<dbReference type="InterPro" id="IPR050832">
    <property type="entry name" value="Bact_Acetyltransf"/>
</dbReference>
<evidence type="ECO:0000313" key="6">
    <source>
        <dbReference type="Proteomes" id="UP000196878"/>
    </source>
</evidence>
<dbReference type="InterPro" id="IPR025227">
    <property type="entry name" value="DUF4169"/>
</dbReference>
<dbReference type="InterPro" id="IPR016181">
    <property type="entry name" value="Acyl_CoA_acyltransferase"/>
</dbReference>
<dbReference type="Proteomes" id="UP000196878">
    <property type="component" value="Unassembled WGS sequence"/>
</dbReference>
<dbReference type="Pfam" id="PF13770">
    <property type="entry name" value="DUF4169"/>
    <property type="match status" value="1"/>
</dbReference>
<reference evidence="5 6" key="1">
    <citation type="submission" date="2016-12" db="EMBL/GenBank/DDBJ databases">
        <title>Comparison of Traditional DNA-DNA Hybridization with In Silico Genomic Analysis.</title>
        <authorList>
            <person name="Nicholson A.C."/>
            <person name="Humrighouse B.W."/>
            <person name="Graziano J."/>
            <person name="Lasker B."/>
            <person name="Whitney A.M."/>
            <person name="Mcquiston J.R."/>
        </authorList>
    </citation>
    <scope>NUCLEOTIDE SEQUENCE [LARGE SCALE GENOMIC DNA]</scope>
    <source>
        <strain evidence="5 6">H2240</strain>
    </source>
</reference>
<evidence type="ECO:0000256" key="2">
    <source>
        <dbReference type="ARBA" id="ARBA00023315"/>
    </source>
</evidence>
<keyword evidence="6" id="KW-1185">Reference proteome</keyword>
<keyword evidence="1 5" id="KW-0808">Transferase</keyword>
<dbReference type="PANTHER" id="PTHR43877:SF1">
    <property type="entry name" value="ACETYLTRANSFERASE"/>
    <property type="match status" value="1"/>
</dbReference>
<dbReference type="OrthoDB" id="7205533at2"/>
<dbReference type="AlphaFoldDB" id="A0A212ADD9"/>
<dbReference type="EMBL" id="NIPW01000010">
    <property type="protein sequence ID" value="OWJ79029.1"/>
    <property type="molecule type" value="Genomic_DNA"/>
</dbReference>
<evidence type="ECO:0000256" key="1">
    <source>
        <dbReference type="ARBA" id="ARBA00022679"/>
    </source>
</evidence>
<dbReference type="Pfam" id="PF13673">
    <property type="entry name" value="Acetyltransf_10"/>
    <property type="match status" value="1"/>
</dbReference>
<dbReference type="InterPro" id="IPR000182">
    <property type="entry name" value="GNAT_dom"/>
</dbReference>
<dbReference type="PANTHER" id="PTHR43877">
    <property type="entry name" value="AMINOALKYLPHOSPHONATE N-ACETYLTRANSFERASE-RELATED-RELATED"/>
    <property type="match status" value="1"/>
</dbReference>
<dbReference type="PROSITE" id="PS51186">
    <property type="entry name" value="GNAT"/>
    <property type="match status" value="1"/>
</dbReference>
<dbReference type="GO" id="GO:0016747">
    <property type="term" value="F:acyltransferase activity, transferring groups other than amino-acyl groups"/>
    <property type="evidence" value="ECO:0007669"/>
    <property type="project" value="InterPro"/>
</dbReference>
<name>A0A212ADD9_9RHOB</name>
<organism evidence="5 6">
    <name type="scientific">Haematobacter genomosp. 1</name>
    <dbReference type="NCBI Taxonomy" id="366618"/>
    <lineage>
        <taxon>Bacteria</taxon>
        <taxon>Pseudomonadati</taxon>
        <taxon>Pseudomonadota</taxon>
        <taxon>Alphaproteobacteria</taxon>
        <taxon>Rhodobacterales</taxon>
        <taxon>Paracoccaceae</taxon>
        <taxon>Haematobacter</taxon>
    </lineage>
</organism>
<evidence type="ECO:0000259" key="4">
    <source>
        <dbReference type="PROSITE" id="PS51186"/>
    </source>
</evidence>
<dbReference type="Gene3D" id="3.40.630.30">
    <property type="match status" value="1"/>
</dbReference>
<protein>
    <submittedName>
        <fullName evidence="5">GNAT family N-acetyltransferase</fullName>
    </submittedName>
</protein>
<dbReference type="SUPFAM" id="SSF55729">
    <property type="entry name" value="Acyl-CoA N-acyltransferases (Nat)"/>
    <property type="match status" value="1"/>
</dbReference>
<dbReference type="RefSeq" id="WP_088215008.1">
    <property type="nucleotide sequence ID" value="NZ_NIPW01000010.1"/>
</dbReference>
<keyword evidence="2" id="KW-0012">Acyltransferase</keyword>
<gene>
    <name evidence="5" type="ORF">CDV49_08070</name>
</gene>
<dbReference type="CDD" id="cd04301">
    <property type="entry name" value="NAT_SF"/>
    <property type="match status" value="1"/>
</dbReference>
<proteinExistence type="predicted"/>
<evidence type="ECO:0000313" key="5">
    <source>
        <dbReference type="EMBL" id="OWJ79029.1"/>
    </source>
</evidence>
<feature type="region of interest" description="Disordered" evidence="3">
    <location>
        <begin position="8"/>
        <end position="27"/>
    </location>
</feature>
<evidence type="ECO:0000256" key="3">
    <source>
        <dbReference type="SAM" id="MobiDB-lite"/>
    </source>
</evidence>
<feature type="compositionally biased region" description="Basic and acidic residues" evidence="3">
    <location>
        <begin position="8"/>
        <end position="23"/>
    </location>
</feature>